<comment type="caution">
    <text evidence="2">The sequence shown here is derived from an EMBL/GenBank/DDBJ whole genome shotgun (WGS) entry which is preliminary data.</text>
</comment>
<evidence type="ECO:0000313" key="2">
    <source>
        <dbReference type="EMBL" id="GAI71023.1"/>
    </source>
</evidence>
<dbReference type="EMBL" id="BARV01044343">
    <property type="protein sequence ID" value="GAI71023.1"/>
    <property type="molecule type" value="Genomic_DNA"/>
</dbReference>
<proteinExistence type="predicted"/>
<dbReference type="AlphaFoldDB" id="X1QS13"/>
<gene>
    <name evidence="2" type="ORF">S06H3_65684</name>
</gene>
<evidence type="ECO:0000256" key="1">
    <source>
        <dbReference type="SAM" id="MobiDB-lite"/>
    </source>
</evidence>
<protein>
    <submittedName>
        <fullName evidence="2">Uncharacterized protein</fullName>
    </submittedName>
</protein>
<feature type="region of interest" description="Disordered" evidence="1">
    <location>
        <begin position="1"/>
        <end position="21"/>
    </location>
</feature>
<accession>X1QS13</accession>
<name>X1QS13_9ZZZZ</name>
<organism evidence="2">
    <name type="scientific">marine sediment metagenome</name>
    <dbReference type="NCBI Taxonomy" id="412755"/>
    <lineage>
        <taxon>unclassified sequences</taxon>
        <taxon>metagenomes</taxon>
        <taxon>ecological metagenomes</taxon>
    </lineage>
</organism>
<reference evidence="2" key="1">
    <citation type="journal article" date="2014" name="Front. Microbiol.">
        <title>High frequency of phylogenetically diverse reductive dehalogenase-homologous genes in deep subseafloor sedimentary metagenomes.</title>
        <authorList>
            <person name="Kawai M."/>
            <person name="Futagami T."/>
            <person name="Toyoda A."/>
            <person name="Takaki Y."/>
            <person name="Nishi S."/>
            <person name="Hori S."/>
            <person name="Arai W."/>
            <person name="Tsubouchi T."/>
            <person name="Morono Y."/>
            <person name="Uchiyama I."/>
            <person name="Ito T."/>
            <person name="Fujiyama A."/>
            <person name="Inagaki F."/>
            <person name="Takami H."/>
        </authorList>
    </citation>
    <scope>NUCLEOTIDE SEQUENCE</scope>
    <source>
        <strain evidence="2">Expedition CK06-06</strain>
    </source>
</reference>
<sequence>MRLQNQIPQLDNGGMPEPKPPKLKWLRSFGEGAEFTDIKVGDRVVVRLAEDGCAESADYKADHLRCC</sequence>